<reference evidence="2 3" key="1">
    <citation type="journal article" date="2016" name="Nat. Commun.">
        <title>Thousands of microbial genomes shed light on interconnected biogeochemical processes in an aquifer system.</title>
        <authorList>
            <person name="Anantharaman K."/>
            <person name="Brown C.T."/>
            <person name="Hug L.A."/>
            <person name="Sharon I."/>
            <person name="Castelle C.J."/>
            <person name="Probst A.J."/>
            <person name="Thomas B.C."/>
            <person name="Singh A."/>
            <person name="Wilkins M.J."/>
            <person name="Karaoz U."/>
            <person name="Brodie E.L."/>
            <person name="Williams K.H."/>
            <person name="Hubbard S.S."/>
            <person name="Banfield J.F."/>
        </authorList>
    </citation>
    <scope>NUCLEOTIDE SEQUENCE [LARGE SCALE GENOMIC DNA]</scope>
</reference>
<keyword evidence="1" id="KW-1133">Transmembrane helix</keyword>
<dbReference type="EMBL" id="MHQL01000034">
    <property type="protein sequence ID" value="OHA02470.1"/>
    <property type="molecule type" value="Genomic_DNA"/>
</dbReference>
<keyword evidence="1" id="KW-0472">Membrane</keyword>
<protein>
    <submittedName>
        <fullName evidence="2">Uncharacterized protein</fullName>
    </submittedName>
</protein>
<dbReference type="Proteomes" id="UP000177811">
    <property type="component" value="Unassembled WGS sequence"/>
</dbReference>
<organism evidence="2 3">
    <name type="scientific">Candidatus Sungbacteria bacterium RIFCSPHIGHO2_02_FULL_51_29</name>
    <dbReference type="NCBI Taxonomy" id="1802273"/>
    <lineage>
        <taxon>Bacteria</taxon>
        <taxon>Candidatus Sungiibacteriota</taxon>
    </lineage>
</organism>
<name>A0A1G2KSR5_9BACT</name>
<accession>A0A1G2KSR5</accession>
<proteinExistence type="predicted"/>
<dbReference type="AlphaFoldDB" id="A0A1G2KSR5"/>
<comment type="caution">
    <text evidence="2">The sequence shown here is derived from an EMBL/GenBank/DDBJ whole genome shotgun (WGS) entry which is preliminary data.</text>
</comment>
<sequence>MIWLFLFDFGRKKEGLAVFQALVSLAIGGLTLYVGAALMGIQSALVAGTIHNFPEALEFSKTMIFELASRRQIGYASFIWIIYSAIFGRWFFGEKMTKW</sequence>
<evidence type="ECO:0000313" key="2">
    <source>
        <dbReference type="EMBL" id="OHA02470.1"/>
    </source>
</evidence>
<evidence type="ECO:0000256" key="1">
    <source>
        <dbReference type="SAM" id="Phobius"/>
    </source>
</evidence>
<feature type="transmembrane region" description="Helical" evidence="1">
    <location>
        <begin position="73"/>
        <end position="92"/>
    </location>
</feature>
<feature type="transmembrane region" description="Helical" evidence="1">
    <location>
        <begin position="21"/>
        <end position="53"/>
    </location>
</feature>
<gene>
    <name evidence="2" type="ORF">A3C16_05335</name>
</gene>
<evidence type="ECO:0000313" key="3">
    <source>
        <dbReference type="Proteomes" id="UP000177811"/>
    </source>
</evidence>
<keyword evidence="1" id="KW-0812">Transmembrane</keyword>